<dbReference type="Gene3D" id="6.20.310.10">
    <property type="match status" value="1"/>
</dbReference>
<dbReference type="PRINTS" id="PR00072">
    <property type="entry name" value="MALOXRDTASE"/>
</dbReference>
<name>A0A0R3S370_9BILA</name>
<dbReference type="InterPro" id="IPR037062">
    <property type="entry name" value="Malic_N_dom_sf"/>
</dbReference>
<dbReference type="Gene3D" id="1.20.1370.30">
    <property type="match status" value="1"/>
</dbReference>
<dbReference type="GO" id="GO:0046872">
    <property type="term" value="F:metal ion binding"/>
    <property type="evidence" value="ECO:0007669"/>
    <property type="project" value="UniProtKB-KW"/>
</dbReference>
<dbReference type="InterPro" id="IPR046346">
    <property type="entry name" value="Aminoacid_DH-like_N_sf"/>
</dbReference>
<feature type="domain" description="Malic enzyme N-terminal" evidence="3">
    <location>
        <begin position="77"/>
        <end position="251"/>
    </location>
</feature>
<accession>A0A0R3S370</accession>
<dbReference type="WBParaSite" id="EEL_0000919801-mRNA-1">
    <property type="protein sequence ID" value="EEL_0000919801-mRNA-1"/>
    <property type="gene ID" value="EEL_0000919801"/>
</dbReference>
<dbReference type="Gene3D" id="3.40.50.10380">
    <property type="entry name" value="Malic enzyme, N-terminal domain"/>
    <property type="match status" value="1"/>
</dbReference>
<evidence type="ECO:0000313" key="5">
    <source>
        <dbReference type="WBParaSite" id="EEL_0000919801-mRNA-1"/>
    </source>
</evidence>
<sequence>MLYRQERGTPKERGIRLLKDGHTCKGMAFTLYERWYFGIHGLLPPAFMTEDQQSYRVIINLRQSDDLARYMQLDCFQDRDEKLFYRVICDHVKELLPIVCTPTVGLACQKFGFIYRRPKGLYVTINDNSVSKIYHILSNWPETDVRVIVVTDGERVLGLGDLSCYGIGIPVGKLSLRRAGWRTTKKVLTDCVRRIDPFYIGLRRKRTRGEEYYHFVDNFMKACTKKFGQNLLIQFEDFARQNAYHLLERYRSQYCVFNDGIQGTASVTLAGLLACGKHTERLLSAKKISSLALDPLVSLLLPITLIQQLKLITFLRWQDVSAMKNLAALYPRPTNMENFMRSQTYQTTYIDMIDYTYNWPKDNMVQGYPVPYDHEYED</sequence>
<evidence type="ECO:0000259" key="3">
    <source>
        <dbReference type="SMART" id="SM01274"/>
    </source>
</evidence>
<feature type="binding site" evidence="1">
    <location>
        <position position="155"/>
    </location>
    <ligand>
        <name>(S)-malate</name>
        <dbReference type="ChEBI" id="CHEBI:15589"/>
    </ligand>
</feature>
<dbReference type="GO" id="GO:0006108">
    <property type="term" value="P:malate metabolic process"/>
    <property type="evidence" value="ECO:0007669"/>
    <property type="project" value="TreeGrafter"/>
</dbReference>
<dbReference type="SUPFAM" id="SSF53223">
    <property type="entry name" value="Aminoacid dehydrogenase-like, N-terminal domain"/>
    <property type="match status" value="1"/>
</dbReference>
<dbReference type="STRING" id="1147741.A0A0R3S370"/>
<dbReference type="PANTHER" id="PTHR23406">
    <property type="entry name" value="MALIC ENZYME-RELATED"/>
    <property type="match status" value="1"/>
</dbReference>
<dbReference type="GO" id="GO:0005739">
    <property type="term" value="C:mitochondrion"/>
    <property type="evidence" value="ECO:0007669"/>
    <property type="project" value="TreeGrafter"/>
</dbReference>
<keyword evidence="2" id="KW-0479">Metal-binding</keyword>
<dbReference type="GO" id="GO:0004473">
    <property type="term" value="F:malate dehydrogenase (decarboxylating) (NADP+) activity"/>
    <property type="evidence" value="ECO:0007669"/>
    <property type="project" value="TreeGrafter"/>
</dbReference>
<dbReference type="Proteomes" id="UP000050640">
    <property type="component" value="Unplaced"/>
</dbReference>
<protein>
    <submittedName>
        <fullName evidence="5">Malic domain-containing protein</fullName>
    </submittedName>
</protein>
<dbReference type="InterPro" id="IPR001891">
    <property type="entry name" value="Malic_OxRdtase"/>
</dbReference>
<dbReference type="SMART" id="SM01274">
    <property type="entry name" value="malic"/>
    <property type="match status" value="1"/>
</dbReference>
<proteinExistence type="predicted"/>
<dbReference type="Pfam" id="PF00390">
    <property type="entry name" value="malic"/>
    <property type="match status" value="1"/>
</dbReference>
<evidence type="ECO:0000256" key="2">
    <source>
        <dbReference type="PIRSR" id="PIRSR000106-3"/>
    </source>
</evidence>
<evidence type="ECO:0000313" key="4">
    <source>
        <dbReference type="Proteomes" id="UP000050640"/>
    </source>
</evidence>
<feature type="binding site" evidence="2">
    <location>
        <position position="237"/>
    </location>
    <ligand>
        <name>a divalent metal cation</name>
        <dbReference type="ChEBI" id="CHEBI:60240"/>
    </ligand>
</feature>
<comment type="cofactor">
    <cofactor evidence="2">
        <name>Mg(2+)</name>
        <dbReference type="ChEBI" id="CHEBI:18420"/>
    </cofactor>
    <cofactor evidence="2">
        <name>Mn(2+)</name>
        <dbReference type="ChEBI" id="CHEBI:29035"/>
    </cofactor>
    <text evidence="2">Divalent metal cations. Prefers magnesium or manganese.</text>
</comment>
<feature type="binding site" evidence="2">
    <location>
        <position position="236"/>
    </location>
    <ligand>
        <name>a divalent metal cation</name>
        <dbReference type="ChEBI" id="CHEBI:60240"/>
    </ligand>
</feature>
<keyword evidence="4" id="KW-1185">Reference proteome</keyword>
<dbReference type="AlphaFoldDB" id="A0A0R3S370"/>
<dbReference type="InterPro" id="IPR012301">
    <property type="entry name" value="Malic_N_dom"/>
</dbReference>
<dbReference type="PANTHER" id="PTHR23406:SF90">
    <property type="entry name" value="MALIC ENZYME-RELATED"/>
    <property type="match status" value="1"/>
</dbReference>
<organism evidence="4 5">
    <name type="scientific">Elaeophora elaphi</name>
    <dbReference type="NCBI Taxonomy" id="1147741"/>
    <lineage>
        <taxon>Eukaryota</taxon>
        <taxon>Metazoa</taxon>
        <taxon>Ecdysozoa</taxon>
        <taxon>Nematoda</taxon>
        <taxon>Chromadorea</taxon>
        <taxon>Rhabditida</taxon>
        <taxon>Spirurina</taxon>
        <taxon>Spiruromorpha</taxon>
        <taxon>Filarioidea</taxon>
        <taxon>Onchocercidae</taxon>
        <taxon>Elaeophora</taxon>
    </lineage>
</organism>
<reference evidence="5" key="1">
    <citation type="submission" date="2017-02" db="UniProtKB">
        <authorList>
            <consortium name="WormBaseParasite"/>
        </authorList>
    </citation>
    <scope>IDENTIFICATION</scope>
</reference>
<evidence type="ECO:0000256" key="1">
    <source>
        <dbReference type="PIRSR" id="PIRSR000106-2"/>
    </source>
</evidence>